<name>A0A923SMM9_9BACT</name>
<dbReference type="EMBL" id="JACRVF010000001">
    <property type="protein sequence ID" value="MBC5992350.1"/>
    <property type="molecule type" value="Genomic_DNA"/>
</dbReference>
<dbReference type="InterPro" id="IPR036249">
    <property type="entry name" value="Thioredoxin-like_sf"/>
</dbReference>
<dbReference type="SUPFAM" id="SSF52833">
    <property type="entry name" value="Thioredoxin-like"/>
    <property type="match status" value="1"/>
</dbReference>
<comment type="caution">
    <text evidence="2">The sequence shown here is derived from an EMBL/GenBank/DDBJ whole genome shotgun (WGS) entry which is preliminary data.</text>
</comment>
<dbReference type="PANTHER" id="PTHR43640:SF1">
    <property type="entry name" value="THIOREDOXIN-DEPENDENT PEROXIREDOXIN"/>
    <property type="match status" value="1"/>
</dbReference>
<feature type="domain" description="Thioredoxin" evidence="1">
    <location>
        <begin position="8"/>
        <end position="164"/>
    </location>
</feature>
<organism evidence="2 3">
    <name type="scientific">Pontibacter cellulosilyticus</name>
    <dbReference type="NCBI Taxonomy" id="1720253"/>
    <lineage>
        <taxon>Bacteria</taxon>
        <taxon>Pseudomonadati</taxon>
        <taxon>Bacteroidota</taxon>
        <taxon>Cytophagia</taxon>
        <taxon>Cytophagales</taxon>
        <taxon>Hymenobacteraceae</taxon>
        <taxon>Pontibacter</taxon>
    </lineage>
</organism>
<dbReference type="Gene3D" id="3.40.30.10">
    <property type="entry name" value="Glutaredoxin"/>
    <property type="match status" value="1"/>
</dbReference>
<dbReference type="InterPro" id="IPR047262">
    <property type="entry name" value="PRX-like1"/>
</dbReference>
<dbReference type="InterPro" id="IPR013766">
    <property type="entry name" value="Thioredoxin_domain"/>
</dbReference>
<dbReference type="Pfam" id="PF00578">
    <property type="entry name" value="AhpC-TSA"/>
    <property type="match status" value="1"/>
</dbReference>
<evidence type="ECO:0000313" key="2">
    <source>
        <dbReference type="EMBL" id="MBC5992350.1"/>
    </source>
</evidence>
<gene>
    <name evidence="2" type="ORF">H8S84_05810</name>
</gene>
<dbReference type="AlphaFoldDB" id="A0A923SMM9"/>
<sequence length="185" mass="20945">MAHSTTQIELGSKAHHFALLDTVSDKLVSLDDIASPNATVIMFICNHCPYVKHILPELVQLADEYQQKGISFVAISSNDAQIQPLDGPEEMKMLADELQFPFPYLYDQTQMVARHYMAECTPEFFVYDGHKRLAYHGQFDGSRPNNDVPVTGQDLKQVLDLLLDHKPVNMQQQPSVGCSIKWRVQ</sequence>
<dbReference type="RefSeq" id="WP_187066298.1">
    <property type="nucleotide sequence ID" value="NZ_JACRVF010000001.1"/>
</dbReference>
<dbReference type="PANTHER" id="PTHR43640">
    <property type="entry name" value="OS07G0260300 PROTEIN"/>
    <property type="match status" value="1"/>
</dbReference>
<accession>A0A923SMM9</accession>
<keyword evidence="3" id="KW-1185">Reference proteome</keyword>
<protein>
    <submittedName>
        <fullName evidence="2">Thioredoxin family protein</fullName>
    </submittedName>
</protein>
<evidence type="ECO:0000313" key="3">
    <source>
        <dbReference type="Proteomes" id="UP000603640"/>
    </source>
</evidence>
<dbReference type="Proteomes" id="UP000603640">
    <property type="component" value="Unassembled WGS sequence"/>
</dbReference>
<proteinExistence type="predicted"/>
<reference evidence="2" key="1">
    <citation type="submission" date="2020-08" db="EMBL/GenBank/DDBJ databases">
        <title>Pontibacter sp. SD6 16S ribosomal RNA gene Genome sequencing and assembly.</title>
        <authorList>
            <person name="Kang M."/>
        </authorList>
    </citation>
    <scope>NUCLEOTIDE SEQUENCE</scope>
    <source>
        <strain evidence="2">SD6</strain>
    </source>
</reference>
<evidence type="ECO:0000259" key="1">
    <source>
        <dbReference type="PROSITE" id="PS51352"/>
    </source>
</evidence>
<dbReference type="GO" id="GO:0016491">
    <property type="term" value="F:oxidoreductase activity"/>
    <property type="evidence" value="ECO:0007669"/>
    <property type="project" value="InterPro"/>
</dbReference>
<dbReference type="InterPro" id="IPR000866">
    <property type="entry name" value="AhpC/TSA"/>
</dbReference>
<dbReference type="PROSITE" id="PS51352">
    <property type="entry name" value="THIOREDOXIN_2"/>
    <property type="match status" value="1"/>
</dbReference>
<dbReference type="CDD" id="cd02969">
    <property type="entry name" value="PRX_like1"/>
    <property type="match status" value="1"/>
</dbReference>
<dbReference type="GO" id="GO:0016209">
    <property type="term" value="F:antioxidant activity"/>
    <property type="evidence" value="ECO:0007669"/>
    <property type="project" value="InterPro"/>
</dbReference>